<dbReference type="EMBL" id="HBUF01638984">
    <property type="protein sequence ID" value="CAG6784651.1"/>
    <property type="molecule type" value="Transcribed_RNA"/>
</dbReference>
<reference evidence="1" key="1">
    <citation type="submission" date="2021-05" db="EMBL/GenBank/DDBJ databases">
        <authorList>
            <person name="Alioto T."/>
            <person name="Alioto T."/>
            <person name="Gomez Garrido J."/>
        </authorList>
    </citation>
    <scope>NUCLEOTIDE SEQUENCE</scope>
</reference>
<organism evidence="1">
    <name type="scientific">Cacopsylla melanoneura</name>
    <dbReference type="NCBI Taxonomy" id="428564"/>
    <lineage>
        <taxon>Eukaryota</taxon>
        <taxon>Metazoa</taxon>
        <taxon>Ecdysozoa</taxon>
        <taxon>Arthropoda</taxon>
        <taxon>Hexapoda</taxon>
        <taxon>Insecta</taxon>
        <taxon>Pterygota</taxon>
        <taxon>Neoptera</taxon>
        <taxon>Paraneoptera</taxon>
        <taxon>Hemiptera</taxon>
        <taxon>Sternorrhyncha</taxon>
        <taxon>Psylloidea</taxon>
        <taxon>Psyllidae</taxon>
        <taxon>Psyllinae</taxon>
        <taxon>Cacopsylla</taxon>
    </lineage>
</organism>
<evidence type="ECO:0000313" key="1">
    <source>
        <dbReference type="EMBL" id="CAG6784651.1"/>
    </source>
</evidence>
<dbReference type="AlphaFoldDB" id="A0A8D9BIQ8"/>
<name>A0A8D9BIQ8_9HEMI</name>
<protein>
    <submittedName>
        <fullName evidence="1">Uncharacterized protein</fullName>
    </submittedName>
</protein>
<sequence length="105" mass="12330">MSFFLPIFEFASDSSDNLLDVLQLEGLQLLYSTKRNFQKSQPFEISKVLEPHNIVDHLDCRKHILDVFFLWRRCEPAFGGKRECCTAKILICIIRAPYKFFLKNS</sequence>
<proteinExistence type="predicted"/>
<accession>A0A8D9BIQ8</accession>